<sequence>MTNITEINSLENWQNASRERREDICNSIINKLPGRFQLAKPYLIKNPQNGKEIEIPCFYDELYETPLNLIFGGDFIYGASSQHIESIRNIGTPNDWSMISQLIHQSEDNENTHISPFLMSRFPVYEWVLEENINLSNDEERPDFYNEDGPFPTYVTLQEAKSFLEKTGYRVPWDTEWEYVSKEFNNNLFICGEEIPSRDLSDDICLTQFGDARLNRAASNIFGIAGLAIAAFTRLGGVSDEIIVRGGAAGFYPFQHPSQWAMLLTELQVPLKNMPGQLAGLRLCLDIPNI</sequence>
<evidence type="ECO:0008006" key="5">
    <source>
        <dbReference type="Google" id="ProtNLM"/>
    </source>
</evidence>
<reference evidence="1 4" key="2">
    <citation type="submission" date="2022-05" db="EMBL/GenBank/DDBJ databases">
        <title>Genome Sequencing of Bee-Associated Microbes.</title>
        <authorList>
            <person name="Dunlap C."/>
        </authorList>
    </citation>
    <scope>NUCLEOTIDE SEQUENCE [LARGE SCALE GENOMIC DNA]</scope>
    <source>
        <strain evidence="1 4">NRRL B-23120</strain>
    </source>
</reference>
<dbReference type="Proteomes" id="UP001527202">
    <property type="component" value="Unassembled WGS sequence"/>
</dbReference>
<dbReference type="GeneID" id="95374166"/>
<evidence type="ECO:0000313" key="2">
    <source>
        <dbReference type="EMBL" id="QAV17071.1"/>
    </source>
</evidence>
<proteinExistence type="predicted"/>
<name>A0A410WRW0_9BACL</name>
<organism evidence="2 3">
    <name type="scientific">Paenibacillus chitinolyticus</name>
    <dbReference type="NCBI Taxonomy" id="79263"/>
    <lineage>
        <taxon>Bacteria</taxon>
        <taxon>Bacillati</taxon>
        <taxon>Bacillota</taxon>
        <taxon>Bacilli</taxon>
        <taxon>Bacillales</taxon>
        <taxon>Paenibacillaceae</taxon>
        <taxon>Paenibacillus</taxon>
    </lineage>
</organism>
<dbReference type="KEGG" id="pchi:PC41400_04980"/>
<dbReference type="Proteomes" id="UP000288943">
    <property type="component" value="Chromosome"/>
</dbReference>
<protein>
    <recommendedName>
        <fullName evidence="5">Sulfatase-modifying factor enzyme domain-containing protein</fullName>
    </recommendedName>
</protein>
<dbReference type="EMBL" id="CP026520">
    <property type="protein sequence ID" value="QAV17071.1"/>
    <property type="molecule type" value="Genomic_DNA"/>
</dbReference>
<dbReference type="Gene3D" id="3.90.1580.10">
    <property type="entry name" value="paralog of FGE (formylglycine-generating enzyme)"/>
    <property type="match status" value="1"/>
</dbReference>
<reference evidence="2 3" key="1">
    <citation type="submission" date="2018-01" db="EMBL/GenBank/DDBJ databases">
        <title>The whole genome sequencing and assembly of Paenibacillus chitinolyticus KCCM 41400 strain.</title>
        <authorList>
            <person name="Kim J.-Y."/>
            <person name="Park M.-K."/>
            <person name="Lee Y.-J."/>
            <person name="Yi H."/>
            <person name="Bahn Y.-S."/>
            <person name="Kim J.F."/>
            <person name="Lee D.-W."/>
        </authorList>
    </citation>
    <scope>NUCLEOTIDE SEQUENCE [LARGE SCALE GENOMIC DNA]</scope>
    <source>
        <strain evidence="2 3">KCCM 41400</strain>
    </source>
</reference>
<evidence type="ECO:0000313" key="3">
    <source>
        <dbReference type="Proteomes" id="UP000288943"/>
    </source>
</evidence>
<keyword evidence="4" id="KW-1185">Reference proteome</keyword>
<evidence type="ECO:0000313" key="1">
    <source>
        <dbReference type="EMBL" id="MCY9598867.1"/>
    </source>
</evidence>
<gene>
    <name evidence="1" type="ORF">M5X16_24215</name>
    <name evidence="2" type="ORF">PC41400_04980</name>
</gene>
<dbReference type="SUPFAM" id="SSF56436">
    <property type="entry name" value="C-type lectin-like"/>
    <property type="match status" value="1"/>
</dbReference>
<dbReference type="EMBL" id="JAMDMJ010000035">
    <property type="protein sequence ID" value="MCY9598867.1"/>
    <property type="molecule type" value="Genomic_DNA"/>
</dbReference>
<dbReference type="OrthoDB" id="4050476at2"/>
<evidence type="ECO:0000313" key="4">
    <source>
        <dbReference type="Proteomes" id="UP001527202"/>
    </source>
</evidence>
<accession>A0A410WRW0</accession>
<dbReference type="AlphaFoldDB" id="A0A410WRW0"/>
<dbReference type="InterPro" id="IPR016187">
    <property type="entry name" value="CTDL_fold"/>
</dbReference>
<dbReference type="InterPro" id="IPR042095">
    <property type="entry name" value="SUMF_sf"/>
</dbReference>
<dbReference type="RefSeq" id="WP_042234057.1">
    <property type="nucleotide sequence ID" value="NZ_CP026520.1"/>
</dbReference>